<comment type="caution">
    <text evidence="1">The sequence shown here is derived from an EMBL/GenBank/DDBJ whole genome shotgun (WGS) entry which is preliminary data.</text>
</comment>
<dbReference type="Pfam" id="PF04883">
    <property type="entry name" value="HK97-gp10_like"/>
    <property type="match status" value="1"/>
</dbReference>
<dbReference type="Proteomes" id="UP000640335">
    <property type="component" value="Unassembled WGS sequence"/>
</dbReference>
<evidence type="ECO:0000313" key="1">
    <source>
        <dbReference type="EMBL" id="MBD7914558.1"/>
    </source>
</evidence>
<protein>
    <submittedName>
        <fullName evidence="1">HK97 gp10 family phage protein</fullName>
    </submittedName>
</protein>
<keyword evidence="2" id="KW-1185">Reference proteome</keyword>
<dbReference type="EMBL" id="JACSQZ010000012">
    <property type="protein sequence ID" value="MBD7914558.1"/>
    <property type="molecule type" value="Genomic_DNA"/>
</dbReference>
<evidence type="ECO:0000313" key="2">
    <source>
        <dbReference type="Proteomes" id="UP000640335"/>
    </source>
</evidence>
<dbReference type="InterPro" id="IPR010064">
    <property type="entry name" value="HK97-gp10_tail"/>
</dbReference>
<gene>
    <name evidence="1" type="ORF">H9660_05320</name>
</gene>
<accession>A0ABR8Q2B7</accession>
<reference evidence="1 2" key="1">
    <citation type="submission" date="2020-08" db="EMBL/GenBank/DDBJ databases">
        <title>A Genomic Blueprint of the Chicken Gut Microbiome.</title>
        <authorList>
            <person name="Gilroy R."/>
            <person name="Ravi A."/>
            <person name="Getino M."/>
            <person name="Pursley I."/>
            <person name="Horton D.L."/>
            <person name="Alikhan N.-F."/>
            <person name="Baker D."/>
            <person name="Gharbi K."/>
            <person name="Hall N."/>
            <person name="Watson M."/>
            <person name="Adriaenssens E.M."/>
            <person name="Foster-Nyarko E."/>
            <person name="Jarju S."/>
            <person name="Secka A."/>
            <person name="Antonio M."/>
            <person name="Oren A."/>
            <person name="Chaudhuri R."/>
            <person name="La Ragione R.M."/>
            <person name="Hildebrand F."/>
            <person name="Pallen M.J."/>
        </authorList>
    </citation>
    <scope>NUCLEOTIDE SEQUENCE [LARGE SCALE GENOMIC DNA]</scope>
    <source>
        <strain evidence="1 2">Sa3CUN1</strain>
    </source>
</reference>
<organism evidence="1 2">
    <name type="scientific">Clostridium gallinarum</name>
    <dbReference type="NCBI Taxonomy" id="2762246"/>
    <lineage>
        <taxon>Bacteria</taxon>
        <taxon>Bacillati</taxon>
        <taxon>Bacillota</taxon>
        <taxon>Clostridia</taxon>
        <taxon>Eubacteriales</taxon>
        <taxon>Clostridiaceae</taxon>
        <taxon>Clostridium</taxon>
    </lineage>
</organism>
<dbReference type="NCBIfam" id="TIGR01725">
    <property type="entry name" value="phge_HK97_gp10"/>
    <property type="match status" value="1"/>
</dbReference>
<dbReference type="RefSeq" id="WP_191749273.1">
    <property type="nucleotide sequence ID" value="NZ_JACSQZ010000012.1"/>
</dbReference>
<name>A0ABR8Q2B7_9CLOT</name>
<sequence length="129" mass="14629">MSVELDFSDIDKLQERLKDMGRKGATLENKALIAGAEVINKELLKNAPIRTGKSKKFLKVSKVSKEKGIKVVKVGVSKEDNSEAFYLKFYEYGTSRGQPARPFMRPAFERKRKEALEVTHKVLKEGLEL</sequence>
<proteinExistence type="predicted"/>